<feature type="transmembrane region" description="Helical" evidence="2">
    <location>
        <begin position="173"/>
        <end position="194"/>
    </location>
</feature>
<feature type="transmembrane region" description="Helical" evidence="2">
    <location>
        <begin position="300"/>
        <end position="322"/>
    </location>
</feature>
<gene>
    <name evidence="3" type="ORF">SAMN04487949_2928</name>
</gene>
<feature type="transmembrane region" description="Helical" evidence="2">
    <location>
        <begin position="501"/>
        <end position="518"/>
    </location>
</feature>
<feature type="transmembrane region" description="Helical" evidence="2">
    <location>
        <begin position="561"/>
        <end position="579"/>
    </location>
</feature>
<evidence type="ECO:0000313" key="4">
    <source>
        <dbReference type="Proteomes" id="UP000199451"/>
    </source>
</evidence>
<feature type="transmembrane region" description="Helical" evidence="2">
    <location>
        <begin position="591"/>
        <end position="616"/>
    </location>
</feature>
<feature type="transmembrane region" description="Helical" evidence="2">
    <location>
        <begin position="206"/>
        <end position="226"/>
    </location>
</feature>
<feature type="transmembrane region" description="Helical" evidence="2">
    <location>
        <begin position="118"/>
        <end position="138"/>
    </location>
</feature>
<keyword evidence="2" id="KW-1133">Transmembrane helix</keyword>
<feature type="region of interest" description="Disordered" evidence="1">
    <location>
        <begin position="344"/>
        <end position="369"/>
    </location>
</feature>
<dbReference type="EMBL" id="FNHL01000004">
    <property type="protein sequence ID" value="SDM94310.1"/>
    <property type="molecule type" value="Genomic_DNA"/>
</dbReference>
<keyword evidence="4" id="KW-1185">Reference proteome</keyword>
<evidence type="ECO:0000256" key="1">
    <source>
        <dbReference type="SAM" id="MobiDB-lite"/>
    </source>
</evidence>
<feature type="transmembrane region" description="Helical" evidence="2">
    <location>
        <begin position="145"/>
        <end position="167"/>
    </location>
</feature>
<organism evidence="3 4">
    <name type="scientific">Halogranum gelatinilyticum</name>
    <dbReference type="NCBI Taxonomy" id="660521"/>
    <lineage>
        <taxon>Archaea</taxon>
        <taxon>Methanobacteriati</taxon>
        <taxon>Methanobacteriota</taxon>
        <taxon>Stenosarchaea group</taxon>
        <taxon>Halobacteria</taxon>
        <taxon>Halobacteriales</taxon>
        <taxon>Haloferacaceae</taxon>
    </lineage>
</organism>
<evidence type="ECO:0000256" key="2">
    <source>
        <dbReference type="SAM" id="Phobius"/>
    </source>
</evidence>
<sequence>MARTPLSDDGSETTSTRLFRAVFGDEYGLLLFLGAFAFFGLSWRLGVLVNDNYTLANALYNLANGHLAVVDVVYGPESGATPGMVSSNGTRYGRNYGQLVVSLPVVYALRGLALVADLRLVVVGLWSASLLGFGWLAGRVVGRETLGAVVGSTVALVAFGFNVAVATDLPTRWASLLALQITSMAAAALTAVLLYRLLTRLHDRRVGIAAGAAVALATPVGFWATVPKRHTYVAMLVLATVYGFYRSRAAVEPAEARRFRALTYAVVGLTAWVQAAEAFVLFVALVVVDLATAASNSRRDLGVVGVAFGLSLLPFMLTNLLVAGNPFQPPRLLPRFQPGDSVSATGNHGLGVDPSGGSDGGQAAGEGSSTGWRRVVGLVERSTLEAVSQVGRLGGYLGQGIGAALEADRLYRVFVRGGYLESVASRDGGRAINLSVLESAPLFAALVVLPRAVLAWIRDHRSTGRRDAVVATDWFVAVFSLLFTVFYIHRLPLHAMITVRYLVPMMPLLVYGVARLAAVRDLLESPWTVGFAYGLTVLVGSQLLLAVFVVEDVTLGEAVQVHAWLNLAAAGGLAAWLVFEKRLPDRVAPVGSGLLGVVAGVTTNFLLLSGLFYFALPDGFVLPVVETVNELTTWL</sequence>
<feature type="transmembrane region" description="Helical" evidence="2">
    <location>
        <begin position="232"/>
        <end position="249"/>
    </location>
</feature>
<dbReference type="OrthoDB" id="242271at2157"/>
<keyword evidence="2" id="KW-0472">Membrane</keyword>
<feature type="transmembrane region" description="Helical" evidence="2">
    <location>
        <begin position="261"/>
        <end position="288"/>
    </location>
</feature>
<feature type="transmembrane region" description="Helical" evidence="2">
    <location>
        <begin position="468"/>
        <end position="489"/>
    </location>
</feature>
<accession>A0A1G9XC27</accession>
<dbReference type="Proteomes" id="UP000199451">
    <property type="component" value="Unassembled WGS sequence"/>
</dbReference>
<evidence type="ECO:0000313" key="3">
    <source>
        <dbReference type="EMBL" id="SDM94310.1"/>
    </source>
</evidence>
<evidence type="ECO:0008006" key="5">
    <source>
        <dbReference type="Google" id="ProtNLM"/>
    </source>
</evidence>
<proteinExistence type="predicted"/>
<feature type="transmembrane region" description="Helical" evidence="2">
    <location>
        <begin position="530"/>
        <end position="549"/>
    </location>
</feature>
<dbReference type="AlphaFoldDB" id="A0A1G9XC27"/>
<protein>
    <recommendedName>
        <fullName evidence="5">Glycosyltransferase RgtA/B/C/D-like domain-containing protein</fullName>
    </recommendedName>
</protein>
<feature type="transmembrane region" description="Helical" evidence="2">
    <location>
        <begin position="27"/>
        <end position="45"/>
    </location>
</feature>
<dbReference type="STRING" id="660521.SAMN04487949_2928"/>
<name>A0A1G9XC27_9EURY</name>
<reference evidence="4" key="1">
    <citation type="submission" date="2016-10" db="EMBL/GenBank/DDBJ databases">
        <authorList>
            <person name="Varghese N."/>
            <person name="Submissions S."/>
        </authorList>
    </citation>
    <scope>NUCLEOTIDE SEQUENCE [LARGE SCALE GENOMIC DNA]</scope>
    <source>
        <strain evidence="4">CGMCC 1.10119</strain>
    </source>
</reference>
<dbReference type="RefSeq" id="WP_089698625.1">
    <property type="nucleotide sequence ID" value="NZ_FNHL01000004.1"/>
</dbReference>
<keyword evidence="2" id="KW-0812">Transmembrane</keyword>